<dbReference type="GO" id="GO:0006883">
    <property type="term" value="P:intracellular sodium ion homeostasis"/>
    <property type="evidence" value="ECO:0007669"/>
    <property type="project" value="TreeGrafter"/>
</dbReference>
<evidence type="ECO:0000256" key="11">
    <source>
        <dbReference type="ARBA" id="ARBA00022837"/>
    </source>
</evidence>
<keyword evidence="4" id="KW-0813">Transport</keyword>
<evidence type="ECO:0000256" key="6">
    <source>
        <dbReference type="ARBA" id="ARBA00022553"/>
    </source>
</evidence>
<evidence type="ECO:0000256" key="2">
    <source>
        <dbReference type="ARBA" id="ARBA00005675"/>
    </source>
</evidence>
<keyword evidence="11" id="KW-0106">Calcium</keyword>
<feature type="transmembrane region" description="Helical" evidence="18">
    <location>
        <begin position="830"/>
        <end position="850"/>
    </location>
</feature>
<feature type="transmembrane region" description="Helical" evidence="18">
    <location>
        <begin position="685"/>
        <end position="709"/>
    </location>
</feature>
<dbReference type="SFLD" id="SFLDF00027">
    <property type="entry name" value="p-type_atpase"/>
    <property type="match status" value="1"/>
</dbReference>
<dbReference type="InterPro" id="IPR001757">
    <property type="entry name" value="P_typ_ATPase"/>
</dbReference>
<dbReference type="InterPro" id="IPR023298">
    <property type="entry name" value="ATPase_P-typ_TM_dom_sf"/>
</dbReference>
<dbReference type="InterPro" id="IPR044492">
    <property type="entry name" value="P_typ_ATPase_HD_dom"/>
</dbReference>
<dbReference type="GO" id="GO:0016887">
    <property type="term" value="F:ATP hydrolysis activity"/>
    <property type="evidence" value="ECO:0007669"/>
    <property type="project" value="InterPro"/>
</dbReference>
<comment type="similarity">
    <text evidence="2">Belongs to the cation transport ATPase (P-type) (TC 3.A.3) family. Type IIA subfamily.</text>
</comment>
<feature type="domain" description="Cation-transporting P-type ATPase N-terminal" evidence="19">
    <location>
        <begin position="7"/>
        <end position="81"/>
    </location>
</feature>
<dbReference type="InterPro" id="IPR050510">
    <property type="entry name" value="Cation_transp_ATPase_P-type"/>
</dbReference>
<dbReference type="PRINTS" id="PR00120">
    <property type="entry name" value="HATPASE"/>
</dbReference>
<dbReference type="SUPFAM" id="SSF81660">
    <property type="entry name" value="Metal cation-transporting ATPase, ATP-binding domain N"/>
    <property type="match status" value="1"/>
</dbReference>
<dbReference type="PRINTS" id="PR00119">
    <property type="entry name" value="CATATPASE"/>
</dbReference>
<keyword evidence="6" id="KW-0597">Phosphoprotein</keyword>
<evidence type="ECO:0000256" key="7">
    <source>
        <dbReference type="ARBA" id="ARBA00022568"/>
    </source>
</evidence>
<evidence type="ECO:0000313" key="20">
    <source>
        <dbReference type="EMBL" id="AIM62383.1"/>
    </source>
</evidence>
<evidence type="ECO:0000256" key="4">
    <source>
        <dbReference type="ARBA" id="ARBA00022448"/>
    </source>
</evidence>
<feature type="transmembrane region" description="Helical" evidence="18">
    <location>
        <begin position="249"/>
        <end position="269"/>
    </location>
</feature>
<protein>
    <recommendedName>
        <fullName evidence="3">P-type Ca(2+) transporter</fullName>
        <ecNumber evidence="3">7.2.2.10</ecNumber>
    </recommendedName>
</protein>
<evidence type="ECO:0000256" key="9">
    <source>
        <dbReference type="ARBA" id="ARBA00022723"/>
    </source>
</evidence>
<dbReference type="KEGG" id="wct:WS74_0131"/>
<feature type="transmembrane region" description="Helical" evidence="18">
    <location>
        <begin position="862"/>
        <end position="882"/>
    </location>
</feature>
<evidence type="ECO:0000256" key="17">
    <source>
        <dbReference type="ARBA" id="ARBA00048694"/>
    </source>
</evidence>
<dbReference type="NCBIfam" id="TIGR01494">
    <property type="entry name" value="ATPase_P-type"/>
    <property type="match status" value="2"/>
</dbReference>
<dbReference type="PANTHER" id="PTHR43294">
    <property type="entry name" value="SODIUM/POTASSIUM-TRANSPORTING ATPASE SUBUNIT ALPHA"/>
    <property type="match status" value="1"/>
</dbReference>
<dbReference type="InterPro" id="IPR008250">
    <property type="entry name" value="ATPase_P-typ_transduc_dom_A_sf"/>
</dbReference>
<dbReference type="InterPro" id="IPR023299">
    <property type="entry name" value="ATPase_P-typ_cyto_dom_N"/>
</dbReference>
<dbReference type="EC" id="7.2.2.10" evidence="3"/>
<keyword evidence="16 18" id="KW-0472">Membrane</keyword>
<feature type="transmembrane region" description="Helical" evidence="18">
    <location>
        <begin position="281"/>
        <end position="307"/>
    </location>
</feature>
<evidence type="ECO:0000256" key="8">
    <source>
        <dbReference type="ARBA" id="ARBA00022692"/>
    </source>
</evidence>
<dbReference type="CDD" id="cd02089">
    <property type="entry name" value="P-type_ATPase_Ca_prok"/>
    <property type="match status" value="1"/>
</dbReference>
<dbReference type="InterPro" id="IPR036412">
    <property type="entry name" value="HAD-like_sf"/>
</dbReference>
<dbReference type="Pfam" id="PF13246">
    <property type="entry name" value="Cation_ATPase"/>
    <property type="match status" value="1"/>
</dbReference>
<dbReference type="GO" id="GO:0046872">
    <property type="term" value="F:metal ion binding"/>
    <property type="evidence" value="ECO:0007669"/>
    <property type="project" value="UniProtKB-KW"/>
</dbReference>
<dbReference type="InterPro" id="IPR023214">
    <property type="entry name" value="HAD_sf"/>
</dbReference>
<evidence type="ECO:0000256" key="15">
    <source>
        <dbReference type="ARBA" id="ARBA00023065"/>
    </source>
</evidence>
<dbReference type="EMBL" id="CP009223">
    <property type="protein sequence ID" value="AIM62383.1"/>
    <property type="molecule type" value="Genomic_DNA"/>
</dbReference>
<dbReference type="FunFam" id="2.70.150.10:FF:000016">
    <property type="entry name" value="Calcium-transporting P-type ATPase putative"/>
    <property type="match status" value="1"/>
</dbReference>
<evidence type="ECO:0000256" key="13">
    <source>
        <dbReference type="ARBA" id="ARBA00022967"/>
    </source>
</evidence>
<keyword evidence="12" id="KW-0067">ATP-binding</keyword>
<dbReference type="GO" id="GO:1902600">
    <property type="term" value="P:proton transmembrane transport"/>
    <property type="evidence" value="ECO:0007669"/>
    <property type="project" value="TreeGrafter"/>
</dbReference>
<evidence type="ECO:0000256" key="16">
    <source>
        <dbReference type="ARBA" id="ARBA00023136"/>
    </source>
</evidence>
<dbReference type="Gene3D" id="1.20.1110.10">
    <property type="entry name" value="Calcium-transporting ATPase, transmembrane domain"/>
    <property type="match status" value="1"/>
</dbReference>
<dbReference type="SFLD" id="SFLDS00003">
    <property type="entry name" value="Haloacid_Dehalogenase"/>
    <property type="match status" value="1"/>
</dbReference>
<dbReference type="KEGG" id="wce:WS08_0132"/>
<evidence type="ECO:0000256" key="10">
    <source>
        <dbReference type="ARBA" id="ARBA00022741"/>
    </source>
</evidence>
<keyword evidence="10" id="KW-0547">Nucleotide-binding</keyword>
<reference evidence="21" key="2">
    <citation type="submission" date="2014-08" db="EMBL/GenBank/DDBJ databases">
        <title>Complete genome of Weissella ceti strain WS74 isolated from diseased rainbow trout in Brazil.</title>
        <authorList>
            <person name="Figueiredo H.C.P."/>
            <person name="Leal C.A.G."/>
            <person name="Pereira F.L."/>
            <person name="Soares S.C."/>
            <person name="Dorella F.A."/>
            <person name="Carvalho A.F."/>
            <person name="Azevedo V.A.C."/>
        </authorList>
    </citation>
    <scope>NUCLEOTIDE SEQUENCE [LARGE SCALE GENOMIC DNA]</scope>
    <source>
        <strain evidence="21">WS74</strain>
    </source>
</reference>
<sequence length="893" mass="96282">MGMSNKNLYQATPDEVAHELDSDLQKGLSQTEAKARLTTYGENALEGAKKTTLLEKFLNQFKDLMIGVLLAAALISVFVGEGADALIILAVVFLNAIFGVFQESKAEDAINALQKMSAPNANVLRDGQVVTVPAANLVPGDIVMLEAGDVVPADLRLIETANLQIEESALTGESVPVNKDAQTLDDVDLPLGDRINLAFMSSNVTHGRGTGIVTATGMQTEVGKIAGMLDKTQATKTPLQESLTQLGKVLTVMILVIAVVVFIVGILRAPGGATSQTVMEMLLTAIALAVAAIPEGLPAIVTITLALGTTRLAKRHALMRKLPAVETLGATQIIGSDKTGTLTQNKMTVEKYYVDGVLFNADTPLASDGQMLADIMALNNDTKINSDGEKLGDPTETALITFNEVQGRHVPDLLAEYPRVNELSFDSERKLMSTFHEMNGKIIITVKGAPDELLKRAKRQLVDGKVHTLTDDEKTTLLNVNDDMARQALRVLAFAYREVETLPTDVTSETIEDDLVFVGFVGMIDPERPGVQEAVLEAKSAGIRTLMITGDHKVTAAAIARRLGILEETQGDEAIITGAELDQLSDTEFDKQVVNYSVYARVAPEHKVRIVKAWQKQNKVVAMTGDGVNDAPALKTADIGIAMGITGTEVSKGASDMILADDNFATIVHAVDEGRKVFSNIQKAIQYLLSANLGEVLTLFVMTMMGWSILAPVHILWINLVTDTLPAIALGVEPGEPGIMKQKPRGRTTNFMSGGLGSAIIYQGILEGAITLFVYWFALTYPVHATDTAIHADALTMAFITLGLIQLFHAFNAKSIYQSLFTIKPFSNKAFNWSIAIAATLMAVTVLVPGLNGIFHVTELDWHQWLLVLGSSFAIIPIVELVKLFQRRVLHKG</sequence>
<keyword evidence="9" id="KW-0479">Metal-binding</keyword>
<dbReference type="FunFam" id="3.40.1110.10:FF:000053">
    <property type="entry name" value="Cation-transporting ATPase, E1-E2 family"/>
    <property type="match status" value="1"/>
</dbReference>
<dbReference type="SUPFAM" id="SSF81665">
    <property type="entry name" value="Calcium ATPase, transmembrane domain M"/>
    <property type="match status" value="1"/>
</dbReference>
<dbReference type="InterPro" id="IPR018303">
    <property type="entry name" value="ATPase_P-typ_P_site"/>
</dbReference>
<dbReference type="GO" id="GO:0005388">
    <property type="term" value="F:P-type calcium transporter activity"/>
    <property type="evidence" value="ECO:0007669"/>
    <property type="project" value="UniProtKB-EC"/>
</dbReference>
<feature type="transmembrane region" description="Helical" evidence="18">
    <location>
        <begin position="61"/>
        <end position="79"/>
    </location>
</feature>
<evidence type="ECO:0000256" key="1">
    <source>
        <dbReference type="ARBA" id="ARBA00004651"/>
    </source>
</evidence>
<dbReference type="FunFam" id="3.40.50.1000:FF:000028">
    <property type="entry name" value="Calcium-transporting P-type ATPase, putative"/>
    <property type="match status" value="1"/>
</dbReference>
<dbReference type="GO" id="GO:0005391">
    <property type="term" value="F:P-type sodium:potassium-exchanging transporter activity"/>
    <property type="evidence" value="ECO:0007669"/>
    <property type="project" value="TreeGrafter"/>
</dbReference>
<dbReference type="Pfam" id="PF00690">
    <property type="entry name" value="Cation_ATPase_N"/>
    <property type="match status" value="1"/>
</dbReference>
<accession>A0A075TXM1</accession>
<dbReference type="Pfam" id="PF00122">
    <property type="entry name" value="E1-E2_ATPase"/>
    <property type="match status" value="1"/>
</dbReference>
<dbReference type="GO" id="GO:0005524">
    <property type="term" value="F:ATP binding"/>
    <property type="evidence" value="ECO:0007669"/>
    <property type="project" value="UniProtKB-KW"/>
</dbReference>
<dbReference type="PROSITE" id="PS00154">
    <property type="entry name" value="ATPASE_E1_E2"/>
    <property type="match status" value="1"/>
</dbReference>
<dbReference type="SFLD" id="SFLDG00002">
    <property type="entry name" value="C1.7:_P-type_atpase_like"/>
    <property type="match status" value="1"/>
</dbReference>
<evidence type="ECO:0000259" key="19">
    <source>
        <dbReference type="SMART" id="SM00831"/>
    </source>
</evidence>
<keyword evidence="14 18" id="KW-1133">Transmembrane helix</keyword>
<feature type="transmembrane region" description="Helical" evidence="18">
    <location>
        <begin position="753"/>
        <end position="778"/>
    </location>
</feature>
<dbReference type="GO" id="GO:0030007">
    <property type="term" value="P:intracellular potassium ion homeostasis"/>
    <property type="evidence" value="ECO:0007669"/>
    <property type="project" value="TreeGrafter"/>
</dbReference>
<dbReference type="Pfam" id="PF00689">
    <property type="entry name" value="Cation_ATPase_C"/>
    <property type="match status" value="1"/>
</dbReference>
<evidence type="ECO:0000256" key="12">
    <source>
        <dbReference type="ARBA" id="ARBA00022840"/>
    </source>
</evidence>
<dbReference type="Gene3D" id="3.40.1110.10">
    <property type="entry name" value="Calcium-transporting ATPase, cytoplasmic domain N"/>
    <property type="match status" value="1"/>
</dbReference>
<dbReference type="InterPro" id="IPR006408">
    <property type="entry name" value="P-type_ATPase_IIB"/>
</dbReference>
<dbReference type="SMART" id="SM00831">
    <property type="entry name" value="Cation_ATPase_N"/>
    <property type="match status" value="1"/>
</dbReference>
<evidence type="ECO:0000313" key="21">
    <source>
        <dbReference type="Proteomes" id="UP000029079"/>
    </source>
</evidence>
<dbReference type="KEGG" id="wci:WS105_0131"/>
<keyword evidence="15" id="KW-0406">Ion transport</keyword>
<dbReference type="SUPFAM" id="SSF56784">
    <property type="entry name" value="HAD-like"/>
    <property type="match status" value="1"/>
</dbReference>
<proteinExistence type="inferred from homology"/>
<evidence type="ECO:0000256" key="18">
    <source>
        <dbReference type="SAM" id="Phobius"/>
    </source>
</evidence>
<dbReference type="InterPro" id="IPR006068">
    <property type="entry name" value="ATPase_P-typ_cation-transptr_C"/>
</dbReference>
<comment type="subcellular location">
    <subcellularLocation>
        <location evidence="1">Cell membrane</location>
        <topology evidence="1">Multi-pass membrane protein</topology>
    </subcellularLocation>
</comment>
<name>A0A075TXM1_9LACO</name>
<dbReference type="GO" id="GO:0005886">
    <property type="term" value="C:plasma membrane"/>
    <property type="evidence" value="ECO:0007669"/>
    <property type="project" value="UniProtKB-SubCell"/>
</dbReference>
<evidence type="ECO:0000256" key="14">
    <source>
        <dbReference type="ARBA" id="ARBA00022989"/>
    </source>
</evidence>
<evidence type="ECO:0000256" key="3">
    <source>
        <dbReference type="ARBA" id="ARBA00012790"/>
    </source>
</evidence>
<dbReference type="InterPro" id="IPR004014">
    <property type="entry name" value="ATPase_P-typ_cation-transptr_N"/>
</dbReference>
<reference evidence="20 21" key="1">
    <citation type="journal article" date="2014" name="Genome Announc.">
        <title>Complete Genome Sequences of Fish Pathogenic Weissella ceti Strains WS74 and WS105.</title>
        <authorList>
            <person name="Figueiredo H.C."/>
            <person name="Leal C.A."/>
            <person name="Dorella F.A."/>
            <person name="Carvalho A.F."/>
            <person name="Soares S.C."/>
            <person name="Pereira F.L."/>
            <person name="Azevedo V.A."/>
        </authorList>
    </citation>
    <scope>NUCLEOTIDE SEQUENCE [LARGE SCALE GENOMIC DNA]</scope>
    <source>
        <strain evidence="20 21">WS74</strain>
    </source>
</reference>
<dbReference type="PANTHER" id="PTHR43294:SF20">
    <property type="entry name" value="P-TYPE ATPASE"/>
    <property type="match status" value="1"/>
</dbReference>
<dbReference type="GO" id="GO:1990573">
    <property type="term" value="P:potassium ion import across plasma membrane"/>
    <property type="evidence" value="ECO:0007669"/>
    <property type="project" value="TreeGrafter"/>
</dbReference>
<dbReference type="GO" id="GO:0036376">
    <property type="term" value="P:sodium ion export across plasma membrane"/>
    <property type="evidence" value="ECO:0007669"/>
    <property type="project" value="TreeGrafter"/>
</dbReference>
<dbReference type="AlphaFoldDB" id="A0A075TXM1"/>
<dbReference type="InterPro" id="IPR059000">
    <property type="entry name" value="ATPase_P-type_domA"/>
</dbReference>
<dbReference type="Proteomes" id="UP000029079">
    <property type="component" value="Chromosome"/>
</dbReference>
<dbReference type="SUPFAM" id="SSF81653">
    <property type="entry name" value="Calcium ATPase, transduction domain A"/>
    <property type="match status" value="1"/>
</dbReference>
<comment type="catalytic activity">
    <reaction evidence="17">
        <text>Ca(2+)(in) + ATP + H2O = Ca(2+)(out) + ADP + phosphate + H(+)</text>
        <dbReference type="Rhea" id="RHEA:18105"/>
        <dbReference type="ChEBI" id="CHEBI:15377"/>
        <dbReference type="ChEBI" id="CHEBI:15378"/>
        <dbReference type="ChEBI" id="CHEBI:29108"/>
        <dbReference type="ChEBI" id="CHEBI:30616"/>
        <dbReference type="ChEBI" id="CHEBI:43474"/>
        <dbReference type="ChEBI" id="CHEBI:456216"/>
        <dbReference type="EC" id="7.2.2.10"/>
    </reaction>
</comment>
<dbReference type="Gene3D" id="3.40.50.1000">
    <property type="entry name" value="HAD superfamily/HAD-like"/>
    <property type="match status" value="1"/>
</dbReference>
<gene>
    <name evidence="20" type="ORF">WS74_0131</name>
</gene>
<dbReference type="STRING" id="759620.WS105_0131"/>
<dbReference type="NCBIfam" id="TIGR01517">
    <property type="entry name" value="ATPase-IIB_Ca"/>
    <property type="match status" value="1"/>
</dbReference>
<feature type="transmembrane region" description="Helical" evidence="18">
    <location>
        <begin position="790"/>
        <end position="809"/>
    </location>
</feature>
<keyword evidence="21" id="KW-1185">Reference proteome</keyword>
<keyword evidence="8 18" id="KW-0812">Transmembrane</keyword>
<dbReference type="Gene3D" id="2.70.150.10">
    <property type="entry name" value="Calcium-transporting ATPase, cytoplasmic transduction domain A"/>
    <property type="match status" value="1"/>
</dbReference>
<keyword evidence="5" id="KW-1003">Cell membrane</keyword>
<keyword evidence="13" id="KW-1278">Translocase</keyword>
<keyword evidence="7" id="KW-0109">Calcium transport</keyword>
<organism evidence="20 21">
    <name type="scientific">Weissella ceti</name>
    <dbReference type="NCBI Taxonomy" id="759620"/>
    <lineage>
        <taxon>Bacteria</taxon>
        <taxon>Bacillati</taxon>
        <taxon>Bacillota</taxon>
        <taxon>Bacilli</taxon>
        <taxon>Lactobacillales</taxon>
        <taxon>Lactobacillaceae</taxon>
        <taxon>Weissella</taxon>
    </lineage>
</organism>
<evidence type="ECO:0000256" key="5">
    <source>
        <dbReference type="ARBA" id="ARBA00022475"/>
    </source>
</evidence>